<dbReference type="Proteomes" id="UP000036923">
    <property type="component" value="Unassembled WGS sequence"/>
</dbReference>
<dbReference type="STRING" id="398512.Bccel_0499"/>
<evidence type="ECO:0000259" key="4">
    <source>
        <dbReference type="Pfam" id="PF13490"/>
    </source>
</evidence>
<comment type="similarity">
    <text evidence="1">Belongs to the zinc-associated anti-sigma factor (ZAS) superfamily. Anti-sigma-W factor family.</text>
</comment>
<organism evidence="6 7">
    <name type="scientific">Pseudobacteroides cellulosolvens ATCC 35603 = DSM 2933</name>
    <dbReference type="NCBI Taxonomy" id="398512"/>
    <lineage>
        <taxon>Bacteria</taxon>
        <taxon>Bacillati</taxon>
        <taxon>Bacillota</taxon>
        <taxon>Clostridia</taxon>
        <taxon>Eubacteriales</taxon>
        <taxon>Oscillospiraceae</taxon>
        <taxon>Pseudobacteroides</taxon>
    </lineage>
</organism>
<dbReference type="AlphaFoldDB" id="A0A0L6JIG5"/>
<dbReference type="OrthoDB" id="2079550at2"/>
<dbReference type="Pfam" id="PF13490">
    <property type="entry name" value="zf-HC2"/>
    <property type="match status" value="1"/>
</dbReference>
<evidence type="ECO:0000256" key="2">
    <source>
        <dbReference type="ARBA" id="ARBA00024438"/>
    </source>
</evidence>
<protein>
    <recommendedName>
        <fullName evidence="2">Anti-sigma-W factor RsiW</fullName>
    </recommendedName>
</protein>
<evidence type="ECO:0000313" key="7">
    <source>
        <dbReference type="Proteomes" id="UP000036923"/>
    </source>
</evidence>
<feature type="domain" description="DUF4367" evidence="5">
    <location>
        <begin position="318"/>
        <end position="371"/>
    </location>
</feature>
<evidence type="ECO:0000313" key="6">
    <source>
        <dbReference type="EMBL" id="KNY25242.1"/>
    </source>
</evidence>
<feature type="domain" description="Putative zinc-finger" evidence="4">
    <location>
        <begin position="9"/>
        <end position="36"/>
    </location>
</feature>
<accession>A0A0L6JIG5</accession>
<feature type="transmembrane region" description="Helical" evidence="3">
    <location>
        <begin position="101"/>
        <end position="120"/>
    </location>
</feature>
<keyword evidence="3" id="KW-0472">Membrane</keyword>
<keyword evidence="3" id="KW-1133">Transmembrane helix</keyword>
<dbReference type="EMBL" id="LGTC01000001">
    <property type="protein sequence ID" value="KNY25242.1"/>
    <property type="molecule type" value="Genomic_DNA"/>
</dbReference>
<reference evidence="7" key="1">
    <citation type="submission" date="2015-07" db="EMBL/GenBank/DDBJ databases">
        <title>Near-Complete Genome Sequence of the Cellulolytic Bacterium Bacteroides (Pseudobacteroides) cellulosolvens ATCC 35603.</title>
        <authorList>
            <person name="Dassa B."/>
            <person name="Utturkar S.M."/>
            <person name="Klingeman D.M."/>
            <person name="Hurt R.A."/>
            <person name="Keller M."/>
            <person name="Xu J."/>
            <person name="Reddy Y.H.K."/>
            <person name="Borovok I."/>
            <person name="Grinberg I.R."/>
            <person name="Lamed R."/>
            <person name="Zhivin O."/>
            <person name="Bayer E.A."/>
            <person name="Brown S.D."/>
        </authorList>
    </citation>
    <scope>NUCLEOTIDE SEQUENCE [LARGE SCALE GENOMIC DNA]</scope>
    <source>
        <strain evidence="7">DSM 2933</strain>
    </source>
</reference>
<evidence type="ECO:0000256" key="3">
    <source>
        <dbReference type="SAM" id="Phobius"/>
    </source>
</evidence>
<keyword evidence="3" id="KW-0812">Transmembrane</keyword>
<dbReference type="PATRIC" id="fig|398512.5.peg.519"/>
<dbReference type="Pfam" id="PF14285">
    <property type="entry name" value="DUF4367"/>
    <property type="match status" value="1"/>
</dbReference>
<dbReference type="eggNOG" id="COG5662">
    <property type="taxonomic scope" value="Bacteria"/>
</dbReference>
<keyword evidence="7" id="KW-1185">Reference proteome</keyword>
<sequence length="372" mass="41864">MKCQDNGFLQAYIDGELEIDEKKQLEEHIVKCDRCRDALSIIKSNDDFAYMKIKEYRDNMYDRVNDADEIIRPANNKKKDKNNQTKIEKGVYKIMLKNKRIAAVACAAVIMTTCLAFQPVRAAISNTLLIFRANDVKSINITLDDIDKIKAQLTKTDAEIDLKNMGKIKTTGSVENKTLSIEEAKALKDFEVAFPAESIANNPQISTVNPFTMEFTLNVPSINKFLKSFGTQTLLPESLDGKTFQVNFPRVININYNDSTNGYLQMIQTKSPEINAPEGVNPDDIYNSLLSMPLLPENIKKQLSNAKDWKDTLYIPVVDSKSQEVSVNGAKGYIINSGSQYNNIVWYNNEVLYSIGGTVSKDELIKIANSVR</sequence>
<comment type="caution">
    <text evidence="6">The sequence shown here is derived from an EMBL/GenBank/DDBJ whole genome shotgun (WGS) entry which is preliminary data.</text>
</comment>
<dbReference type="Gene3D" id="1.10.10.1320">
    <property type="entry name" value="Anti-sigma factor, zinc-finger domain"/>
    <property type="match status" value="1"/>
</dbReference>
<dbReference type="RefSeq" id="WP_036946532.1">
    <property type="nucleotide sequence ID" value="NZ_KN050763.1"/>
</dbReference>
<gene>
    <name evidence="6" type="ORF">Bccel_0499</name>
</gene>
<name>A0A0L6JIG5_9FIRM</name>
<dbReference type="InterPro" id="IPR027383">
    <property type="entry name" value="Znf_put"/>
</dbReference>
<proteinExistence type="inferred from homology"/>
<evidence type="ECO:0000256" key="1">
    <source>
        <dbReference type="ARBA" id="ARBA00024353"/>
    </source>
</evidence>
<evidence type="ECO:0000259" key="5">
    <source>
        <dbReference type="Pfam" id="PF14285"/>
    </source>
</evidence>
<dbReference type="InterPro" id="IPR041916">
    <property type="entry name" value="Anti_sigma_zinc_sf"/>
</dbReference>
<dbReference type="InterPro" id="IPR025377">
    <property type="entry name" value="DUF4367"/>
</dbReference>